<dbReference type="EMBL" id="JACGWK010000001">
    <property type="protein sequence ID" value="KAL0380711.1"/>
    <property type="molecule type" value="Genomic_DNA"/>
</dbReference>
<feature type="domain" description="Aminotransferase-like plant mobile" evidence="1">
    <location>
        <begin position="2"/>
        <end position="83"/>
    </location>
</feature>
<dbReference type="Pfam" id="PF10536">
    <property type="entry name" value="PMD"/>
    <property type="match status" value="1"/>
</dbReference>
<sequence length="246" mass="27268">MCIIGGILCPDATGNTVSLLYLRHMEIIDEERPSNWGTAVLAYLYRELCMASQRGKTNIGGAMQLLQIWAWSRIITLAPIPSNNAADLMPTVIDVENILPIPPYAARFLIILAQQTLQVIVPLTLVIGNMWIEQLVLDCDNSGDDIQSLRETRGRNRAIGRDIITFSSARYPSVRRGPAETRRHLGISPVPFDGSDVNTPIEEPQDIHPVGTDDVHVVALGDITSLVEYCYVLKCDLCKSFSFIAY</sequence>
<dbReference type="PANTHER" id="PTHR46033">
    <property type="entry name" value="PROTEIN MAIN-LIKE 2"/>
    <property type="match status" value="1"/>
</dbReference>
<dbReference type="GO" id="GO:0010073">
    <property type="term" value="P:meristem maintenance"/>
    <property type="evidence" value="ECO:0007669"/>
    <property type="project" value="InterPro"/>
</dbReference>
<protein>
    <recommendedName>
        <fullName evidence="1">Aminotransferase-like plant mobile domain-containing protein</fullName>
    </recommendedName>
</protein>
<proteinExistence type="predicted"/>
<evidence type="ECO:0000259" key="1">
    <source>
        <dbReference type="Pfam" id="PF10536"/>
    </source>
</evidence>
<comment type="caution">
    <text evidence="2">The sequence shown here is derived from an EMBL/GenBank/DDBJ whole genome shotgun (WGS) entry which is preliminary data.</text>
</comment>
<accession>A0AAW2RMM9</accession>
<dbReference type="InterPro" id="IPR019557">
    <property type="entry name" value="AminoTfrase-like_pln_mobile"/>
</dbReference>
<reference evidence="2" key="1">
    <citation type="submission" date="2020-06" db="EMBL/GenBank/DDBJ databases">
        <authorList>
            <person name="Li T."/>
            <person name="Hu X."/>
            <person name="Zhang T."/>
            <person name="Song X."/>
            <person name="Zhang H."/>
            <person name="Dai N."/>
            <person name="Sheng W."/>
            <person name="Hou X."/>
            <person name="Wei L."/>
        </authorList>
    </citation>
    <scope>NUCLEOTIDE SEQUENCE</scope>
    <source>
        <strain evidence="2">G01</strain>
        <tissue evidence="2">Leaf</tissue>
    </source>
</reference>
<reference evidence="2" key="2">
    <citation type="journal article" date="2024" name="Plant">
        <title>Genomic evolution and insights into agronomic trait innovations of Sesamum species.</title>
        <authorList>
            <person name="Miao H."/>
            <person name="Wang L."/>
            <person name="Qu L."/>
            <person name="Liu H."/>
            <person name="Sun Y."/>
            <person name="Le M."/>
            <person name="Wang Q."/>
            <person name="Wei S."/>
            <person name="Zheng Y."/>
            <person name="Lin W."/>
            <person name="Duan Y."/>
            <person name="Cao H."/>
            <person name="Xiong S."/>
            <person name="Wang X."/>
            <person name="Wei L."/>
            <person name="Li C."/>
            <person name="Ma Q."/>
            <person name="Ju M."/>
            <person name="Zhao R."/>
            <person name="Li G."/>
            <person name="Mu C."/>
            <person name="Tian Q."/>
            <person name="Mei H."/>
            <person name="Zhang T."/>
            <person name="Gao T."/>
            <person name="Zhang H."/>
        </authorList>
    </citation>
    <scope>NUCLEOTIDE SEQUENCE</scope>
    <source>
        <strain evidence="2">G01</strain>
    </source>
</reference>
<evidence type="ECO:0000313" key="2">
    <source>
        <dbReference type="EMBL" id="KAL0380711.1"/>
    </source>
</evidence>
<dbReference type="InterPro" id="IPR044824">
    <property type="entry name" value="MAIN-like"/>
</dbReference>
<name>A0AAW2RMM9_9LAMI</name>
<dbReference type="PANTHER" id="PTHR46033:SF8">
    <property type="entry name" value="PROTEIN MAINTENANCE OF MERISTEMS-LIKE"/>
    <property type="match status" value="1"/>
</dbReference>
<gene>
    <name evidence="2" type="ORF">Sangu_0135400</name>
</gene>
<dbReference type="AlphaFoldDB" id="A0AAW2RMM9"/>
<organism evidence="2">
    <name type="scientific">Sesamum angustifolium</name>
    <dbReference type="NCBI Taxonomy" id="2727405"/>
    <lineage>
        <taxon>Eukaryota</taxon>
        <taxon>Viridiplantae</taxon>
        <taxon>Streptophyta</taxon>
        <taxon>Embryophyta</taxon>
        <taxon>Tracheophyta</taxon>
        <taxon>Spermatophyta</taxon>
        <taxon>Magnoliopsida</taxon>
        <taxon>eudicotyledons</taxon>
        <taxon>Gunneridae</taxon>
        <taxon>Pentapetalae</taxon>
        <taxon>asterids</taxon>
        <taxon>lamiids</taxon>
        <taxon>Lamiales</taxon>
        <taxon>Pedaliaceae</taxon>
        <taxon>Sesamum</taxon>
    </lineage>
</organism>